<comment type="caution">
    <text evidence="5">The sequence shown here is derived from an EMBL/GenBank/DDBJ whole genome shotgun (WGS) entry which is preliminary data.</text>
</comment>
<feature type="domain" description="ABC transporter" evidence="4">
    <location>
        <begin position="19"/>
        <end position="151"/>
    </location>
</feature>
<organism evidence="5 6">
    <name type="scientific">Agrococcus versicolor</name>
    <dbReference type="NCBI Taxonomy" id="501482"/>
    <lineage>
        <taxon>Bacteria</taxon>
        <taxon>Bacillati</taxon>
        <taxon>Actinomycetota</taxon>
        <taxon>Actinomycetes</taxon>
        <taxon>Micrococcales</taxon>
        <taxon>Microbacteriaceae</taxon>
        <taxon>Agrococcus</taxon>
    </lineage>
</organism>
<protein>
    <recommendedName>
        <fullName evidence="4">ABC transporter domain-containing protein</fullName>
    </recommendedName>
</protein>
<keyword evidence="3" id="KW-0067">ATP-binding</keyword>
<evidence type="ECO:0000256" key="2">
    <source>
        <dbReference type="ARBA" id="ARBA00022741"/>
    </source>
</evidence>
<accession>A0ABN3AK81</accession>
<evidence type="ECO:0000313" key="6">
    <source>
        <dbReference type="Proteomes" id="UP001501599"/>
    </source>
</evidence>
<dbReference type="InterPro" id="IPR003439">
    <property type="entry name" value="ABC_transporter-like_ATP-bd"/>
</dbReference>
<sequence length="199" mass="20945">MTRGVRLAAPLASVVVPDLEVASPGITVLGGPHGTGASTFVELCAGTLAARSGAARVLGLDPADPRLVRSRSICRTTIGLAARASVRQHVRLFAHAAGIDDEPFLARFAAHGPLAWLDAPTERLSAGMARLAWVVLTTTPQRELVVLDEPFLDLDDAASAVLLDEIEAWARTSAVLLVDRSAPRGWSRDVVRIAMGSGE</sequence>
<proteinExistence type="predicted"/>
<evidence type="ECO:0000259" key="4">
    <source>
        <dbReference type="Pfam" id="PF00005"/>
    </source>
</evidence>
<keyword evidence="2" id="KW-0547">Nucleotide-binding</keyword>
<dbReference type="SUPFAM" id="SSF52540">
    <property type="entry name" value="P-loop containing nucleoside triphosphate hydrolases"/>
    <property type="match status" value="1"/>
</dbReference>
<keyword evidence="1" id="KW-0813">Transport</keyword>
<evidence type="ECO:0000313" key="5">
    <source>
        <dbReference type="EMBL" id="GAA2171398.1"/>
    </source>
</evidence>
<dbReference type="InterPro" id="IPR051782">
    <property type="entry name" value="ABC_Transporter_VariousFunc"/>
</dbReference>
<dbReference type="Pfam" id="PF00005">
    <property type="entry name" value="ABC_tran"/>
    <property type="match status" value="1"/>
</dbReference>
<dbReference type="InterPro" id="IPR027417">
    <property type="entry name" value="P-loop_NTPase"/>
</dbReference>
<dbReference type="Gene3D" id="3.40.50.300">
    <property type="entry name" value="P-loop containing nucleotide triphosphate hydrolases"/>
    <property type="match status" value="1"/>
</dbReference>
<dbReference type="Proteomes" id="UP001501599">
    <property type="component" value="Unassembled WGS sequence"/>
</dbReference>
<gene>
    <name evidence="5" type="ORF">GCM10009846_05100</name>
</gene>
<dbReference type="PANTHER" id="PTHR42939:SF1">
    <property type="entry name" value="ABC TRANSPORTER ATP-BINDING PROTEIN ALBC-RELATED"/>
    <property type="match status" value="1"/>
</dbReference>
<evidence type="ECO:0000256" key="3">
    <source>
        <dbReference type="ARBA" id="ARBA00022840"/>
    </source>
</evidence>
<keyword evidence="6" id="KW-1185">Reference proteome</keyword>
<dbReference type="EMBL" id="BAAAQT010000004">
    <property type="protein sequence ID" value="GAA2171398.1"/>
    <property type="molecule type" value="Genomic_DNA"/>
</dbReference>
<name>A0ABN3AK81_9MICO</name>
<evidence type="ECO:0000256" key="1">
    <source>
        <dbReference type="ARBA" id="ARBA00022448"/>
    </source>
</evidence>
<dbReference type="PANTHER" id="PTHR42939">
    <property type="entry name" value="ABC TRANSPORTER ATP-BINDING PROTEIN ALBC-RELATED"/>
    <property type="match status" value="1"/>
</dbReference>
<reference evidence="5 6" key="1">
    <citation type="journal article" date="2019" name="Int. J. Syst. Evol. Microbiol.">
        <title>The Global Catalogue of Microorganisms (GCM) 10K type strain sequencing project: providing services to taxonomists for standard genome sequencing and annotation.</title>
        <authorList>
            <consortium name="The Broad Institute Genomics Platform"/>
            <consortium name="The Broad Institute Genome Sequencing Center for Infectious Disease"/>
            <person name="Wu L."/>
            <person name="Ma J."/>
        </authorList>
    </citation>
    <scope>NUCLEOTIDE SEQUENCE [LARGE SCALE GENOMIC DNA]</scope>
    <source>
        <strain evidence="5 6">JCM 16026</strain>
    </source>
</reference>